<evidence type="ECO:0000313" key="3">
    <source>
        <dbReference type="Proteomes" id="UP000008808"/>
    </source>
</evidence>
<name>Q2N6J5_ERYLH</name>
<keyword evidence="3" id="KW-1185">Reference proteome</keyword>
<dbReference type="Proteomes" id="UP000008808">
    <property type="component" value="Chromosome"/>
</dbReference>
<proteinExistence type="predicted"/>
<dbReference type="SUPFAM" id="SSF52540">
    <property type="entry name" value="P-loop containing nucleoside triphosphate hydrolases"/>
    <property type="match status" value="1"/>
</dbReference>
<dbReference type="KEGG" id="eli:ELI_13020"/>
<dbReference type="STRING" id="314225.ELI_13020"/>
<dbReference type="Pfam" id="PF13521">
    <property type="entry name" value="AAA_28"/>
    <property type="match status" value="1"/>
</dbReference>
<evidence type="ECO:0000259" key="1">
    <source>
        <dbReference type="Pfam" id="PF13521"/>
    </source>
</evidence>
<dbReference type="Gene3D" id="3.40.50.300">
    <property type="entry name" value="P-loop containing nucleotide triphosphate hydrolases"/>
    <property type="match status" value="1"/>
</dbReference>
<dbReference type="InterPro" id="IPR038727">
    <property type="entry name" value="NadR/Ttd14_AAA_dom"/>
</dbReference>
<dbReference type="HOGENOM" id="CLU_114480_0_0_5"/>
<dbReference type="EMBL" id="CP000157">
    <property type="protein sequence ID" value="ABC64696.1"/>
    <property type="molecule type" value="Genomic_DNA"/>
</dbReference>
<dbReference type="AlphaFoldDB" id="Q2N6J5"/>
<sequence length="177" mass="19795">MSEPAPRRIAITGAPGAGKSTLLHALGDRGWLVVPEAARTILQRPGGMELRADDPDGFAMAMLEMDRAAFEAVQPGQTVIFDRGFCDIVAFLRIEGRAAMPEVDAACRKLRFDCVLRAPAWKDIYRQDAERIQTWEQAVESDRQNLQAWRDYGYVPVDLPLADVEERVRAVEALLNR</sequence>
<organism evidence="2 3">
    <name type="scientific">Erythrobacter litoralis (strain HTCC2594)</name>
    <dbReference type="NCBI Taxonomy" id="314225"/>
    <lineage>
        <taxon>Bacteria</taxon>
        <taxon>Pseudomonadati</taxon>
        <taxon>Pseudomonadota</taxon>
        <taxon>Alphaproteobacteria</taxon>
        <taxon>Sphingomonadales</taxon>
        <taxon>Erythrobacteraceae</taxon>
        <taxon>Erythrobacter/Porphyrobacter group</taxon>
        <taxon>Erythrobacter</taxon>
    </lineage>
</organism>
<accession>Q2N6J5</accession>
<dbReference type="RefSeq" id="WP_011415518.1">
    <property type="nucleotide sequence ID" value="NC_007722.1"/>
</dbReference>
<dbReference type="InterPro" id="IPR027417">
    <property type="entry name" value="P-loop_NTPase"/>
</dbReference>
<evidence type="ECO:0000313" key="2">
    <source>
        <dbReference type="EMBL" id="ABC64696.1"/>
    </source>
</evidence>
<protein>
    <recommendedName>
        <fullName evidence="1">NadR/Ttd14 AAA domain-containing protein</fullName>
    </recommendedName>
</protein>
<gene>
    <name evidence="2" type="ordered locus">ELI_13020</name>
</gene>
<reference evidence="3" key="1">
    <citation type="journal article" date="2009" name="J. Bacteriol.">
        <title>Complete genome sequence of Erythrobacter litoralis HTCC2594.</title>
        <authorList>
            <person name="Oh H.M."/>
            <person name="Giovannoni S.J."/>
            <person name="Ferriera S."/>
            <person name="Johnson J."/>
            <person name="Cho J.C."/>
        </authorList>
    </citation>
    <scope>NUCLEOTIDE SEQUENCE [LARGE SCALE GENOMIC DNA]</scope>
    <source>
        <strain evidence="3">HTCC2594</strain>
    </source>
</reference>
<dbReference type="eggNOG" id="COG3911">
    <property type="taxonomic scope" value="Bacteria"/>
</dbReference>
<dbReference type="OrthoDB" id="5638848at2"/>
<feature type="domain" description="NadR/Ttd14 AAA" evidence="1">
    <location>
        <begin position="8"/>
        <end position="167"/>
    </location>
</feature>